<organism evidence="2 3">
    <name type="scientific">Nitzschia inconspicua</name>
    <dbReference type="NCBI Taxonomy" id="303405"/>
    <lineage>
        <taxon>Eukaryota</taxon>
        <taxon>Sar</taxon>
        <taxon>Stramenopiles</taxon>
        <taxon>Ochrophyta</taxon>
        <taxon>Bacillariophyta</taxon>
        <taxon>Bacillariophyceae</taxon>
        <taxon>Bacillariophycidae</taxon>
        <taxon>Bacillariales</taxon>
        <taxon>Bacillariaceae</taxon>
        <taxon>Nitzschia</taxon>
    </lineage>
</organism>
<evidence type="ECO:0000256" key="1">
    <source>
        <dbReference type="SAM" id="MobiDB-lite"/>
    </source>
</evidence>
<reference evidence="2" key="2">
    <citation type="submission" date="2021-04" db="EMBL/GenBank/DDBJ databases">
        <authorList>
            <person name="Podell S."/>
        </authorList>
    </citation>
    <scope>NUCLEOTIDE SEQUENCE</scope>
    <source>
        <strain evidence="2">Hildebrandi</strain>
    </source>
</reference>
<feature type="compositionally biased region" description="Polar residues" evidence="1">
    <location>
        <begin position="52"/>
        <end position="68"/>
    </location>
</feature>
<sequence length="717" mass="79174">MRDDSTAKSIDSDTNSVTTSTDVVVTPKSRMSKVLKRLKSGSQNWKKRRSRTASQALADNNTTGSGWQSTTSSVSESESITTSSMLESSLTIEEEEEEEEEEEDVPRQESKGLTVSSKQTDTADQISDSTTTTAITTSIYKEQKSEILTINDILYKSISCTKTTTTNKTTMTTRSSEVALRRDLDDWFQTAHALLTSNEMQAFLKSSNKVVTSAIMTSAGTALTASGVIVKTAFLPVTMPLNVAASTTDLFVNVASHAIHHVIKDDHGEESHNESGSRDKKKYHTPAQDLLHNVFNFIPFVIQNAVKIVQPALGMHPRRISPAGPTISEQSTNPPRGQLQSTEITRTTTEIESPNLFLQQLRLDIHINKEFKMQQHVEGVLEDDDDDDDDATTRTDTTENSAAIPSNPSGATKADFSKVLLRVDDVNVVVPPDHDPASDKVLRTLYIDLGSEFGDEQITKDALAQLIQRGVDVASSNPAVEFSCSPSYQCEKSTSIEIEWKPEGKTKKDLKALSLLPQREFYHALCDKILIWSGKYRGPRYHGSDNDLFMARGVVNGSPRDFTAMLWDSNRTREYNKYCLGRNDVMIINDEFSSGGTYGAKVIKSETKIPFTKLSVFLSVVMHARALGDRPEDGYMIFSRSLDTGRAGCHVGKRDGVDQGNKNEIILGINIMRPVPGHPELTDLLSVSQVSANMVPPFLAFRIGMMGVEDFFKNVRS</sequence>
<protein>
    <submittedName>
        <fullName evidence="2">Uncharacterized protein</fullName>
    </submittedName>
</protein>
<feature type="compositionally biased region" description="Basic residues" evidence="1">
    <location>
        <begin position="30"/>
        <end position="51"/>
    </location>
</feature>
<evidence type="ECO:0000313" key="3">
    <source>
        <dbReference type="Proteomes" id="UP000693970"/>
    </source>
</evidence>
<reference evidence="2" key="1">
    <citation type="journal article" date="2021" name="Sci. Rep.">
        <title>Diploid genomic architecture of Nitzschia inconspicua, an elite biomass production diatom.</title>
        <authorList>
            <person name="Oliver A."/>
            <person name="Podell S."/>
            <person name="Pinowska A."/>
            <person name="Traller J.C."/>
            <person name="Smith S.R."/>
            <person name="McClure R."/>
            <person name="Beliaev A."/>
            <person name="Bohutskyi P."/>
            <person name="Hill E.A."/>
            <person name="Rabines A."/>
            <person name="Zheng H."/>
            <person name="Allen L.Z."/>
            <person name="Kuo A."/>
            <person name="Grigoriev I.V."/>
            <person name="Allen A.E."/>
            <person name="Hazlebeck D."/>
            <person name="Allen E.E."/>
        </authorList>
    </citation>
    <scope>NUCLEOTIDE SEQUENCE</scope>
    <source>
        <strain evidence="2">Hildebrandi</strain>
    </source>
</reference>
<keyword evidence="3" id="KW-1185">Reference proteome</keyword>
<feature type="compositionally biased region" description="Acidic residues" evidence="1">
    <location>
        <begin position="92"/>
        <end position="104"/>
    </location>
</feature>
<dbReference type="AlphaFoldDB" id="A0A9K3L646"/>
<comment type="caution">
    <text evidence="2">The sequence shown here is derived from an EMBL/GenBank/DDBJ whole genome shotgun (WGS) entry which is preliminary data.</text>
</comment>
<feature type="region of interest" description="Disordered" evidence="1">
    <location>
        <begin position="319"/>
        <end position="341"/>
    </location>
</feature>
<accession>A0A9K3L646</accession>
<feature type="compositionally biased region" description="Polar residues" evidence="1">
    <location>
        <begin position="327"/>
        <end position="341"/>
    </location>
</feature>
<name>A0A9K3L646_9STRA</name>
<gene>
    <name evidence="2" type="ORF">IV203_000660</name>
</gene>
<feature type="region of interest" description="Disordered" evidence="1">
    <location>
        <begin position="379"/>
        <end position="411"/>
    </location>
</feature>
<dbReference type="EMBL" id="JAGRRH010000015">
    <property type="protein sequence ID" value="KAG7355974.1"/>
    <property type="molecule type" value="Genomic_DNA"/>
</dbReference>
<proteinExistence type="predicted"/>
<feature type="compositionally biased region" description="Low complexity" evidence="1">
    <location>
        <begin position="69"/>
        <end position="91"/>
    </location>
</feature>
<dbReference type="Proteomes" id="UP000693970">
    <property type="component" value="Unassembled WGS sequence"/>
</dbReference>
<feature type="compositionally biased region" description="Low complexity" evidence="1">
    <location>
        <begin position="119"/>
        <end position="128"/>
    </location>
</feature>
<feature type="region of interest" description="Disordered" evidence="1">
    <location>
        <begin position="1"/>
        <end position="128"/>
    </location>
</feature>
<feature type="compositionally biased region" description="Polar residues" evidence="1">
    <location>
        <begin position="399"/>
        <end position="410"/>
    </location>
</feature>
<evidence type="ECO:0000313" key="2">
    <source>
        <dbReference type="EMBL" id="KAG7355974.1"/>
    </source>
</evidence>
<feature type="compositionally biased region" description="Acidic residues" evidence="1">
    <location>
        <begin position="380"/>
        <end position="390"/>
    </location>
</feature>
<dbReference type="OrthoDB" id="48129at2759"/>
<feature type="compositionally biased region" description="Low complexity" evidence="1">
    <location>
        <begin position="12"/>
        <end position="26"/>
    </location>
</feature>